<evidence type="ECO:0000256" key="3">
    <source>
        <dbReference type="ARBA" id="ARBA00022692"/>
    </source>
</evidence>
<dbReference type="PANTHER" id="PTHR23530:SF1">
    <property type="entry name" value="PERMEASE, MAJOR FACILITATOR SUPERFAMILY-RELATED"/>
    <property type="match status" value="1"/>
</dbReference>
<feature type="domain" description="Major facilitator superfamily (MFS) profile" evidence="7">
    <location>
        <begin position="1"/>
        <end position="395"/>
    </location>
</feature>
<keyword evidence="5 6" id="KW-0472">Membrane</keyword>
<keyword evidence="2" id="KW-0813">Transport</keyword>
<keyword evidence="4 6" id="KW-1133">Transmembrane helix</keyword>
<feature type="transmembrane region" description="Helical" evidence="6">
    <location>
        <begin position="217"/>
        <end position="235"/>
    </location>
</feature>
<dbReference type="SUPFAM" id="SSF103473">
    <property type="entry name" value="MFS general substrate transporter"/>
    <property type="match status" value="1"/>
</dbReference>
<gene>
    <name evidence="8" type="ORF">ACFSCX_03130</name>
</gene>
<evidence type="ECO:0000259" key="7">
    <source>
        <dbReference type="PROSITE" id="PS50850"/>
    </source>
</evidence>
<sequence>MKNTLGSYNTRILFWINFFSTISFIKPVLTLFYFERGINETELVLIIMFWSGAVLIGEVPTGVFADRFGAKLSFLTGSFIRVISVGILIFAHEPWVFFLASALSGLSVTFFSGADEALLYESLKQSNDEEKMDSVMGKIQSATFLTMIVTVLVGSYIAKDLAESQFFMLLIMSMAAQFVVVFLTLFVKEPSKMEYSKEHPFLHVGEGIKVIKKTPQLLWMFLNVSIVFIPAAAIFDNFDQLILTEAGIPVILIGVIYAIAAVLGFFASRSIGWMTKRYSAVMLMHVTGGFAVLSLLAISQFGHSLWVVLVAFLILRFVRAVRYPIYSKLSNEFIPSNVRATTISLLSVLDSVFDLIIMGTVASIAGFGLPTILIVCGFIALVGTLLPIKRATEEKIVEKLSV</sequence>
<feature type="transmembrane region" description="Helical" evidence="6">
    <location>
        <begin position="97"/>
        <end position="120"/>
    </location>
</feature>
<feature type="transmembrane region" description="Helical" evidence="6">
    <location>
        <begin position="46"/>
        <end position="65"/>
    </location>
</feature>
<dbReference type="Pfam" id="PF07690">
    <property type="entry name" value="MFS_1"/>
    <property type="match status" value="1"/>
</dbReference>
<evidence type="ECO:0000313" key="9">
    <source>
        <dbReference type="Proteomes" id="UP001597214"/>
    </source>
</evidence>
<dbReference type="InterPro" id="IPR036259">
    <property type="entry name" value="MFS_trans_sf"/>
</dbReference>
<evidence type="ECO:0000256" key="2">
    <source>
        <dbReference type="ARBA" id="ARBA00022448"/>
    </source>
</evidence>
<feature type="transmembrane region" description="Helical" evidence="6">
    <location>
        <begin position="141"/>
        <end position="158"/>
    </location>
</feature>
<reference evidence="9" key="1">
    <citation type="journal article" date="2019" name="Int. J. Syst. Evol. Microbiol.">
        <title>The Global Catalogue of Microorganisms (GCM) 10K type strain sequencing project: providing services to taxonomists for standard genome sequencing and annotation.</title>
        <authorList>
            <consortium name="The Broad Institute Genomics Platform"/>
            <consortium name="The Broad Institute Genome Sequencing Center for Infectious Disease"/>
            <person name="Wu L."/>
            <person name="Ma J."/>
        </authorList>
    </citation>
    <scope>NUCLEOTIDE SEQUENCE [LARGE SCALE GENOMIC DNA]</scope>
    <source>
        <strain evidence="9">CCUG 49339</strain>
    </source>
</reference>
<feature type="transmembrane region" description="Helical" evidence="6">
    <location>
        <begin position="367"/>
        <end position="386"/>
    </location>
</feature>
<name>A0ABW4LKC4_9BACI</name>
<evidence type="ECO:0000256" key="1">
    <source>
        <dbReference type="ARBA" id="ARBA00004651"/>
    </source>
</evidence>
<feature type="transmembrane region" description="Helical" evidence="6">
    <location>
        <begin position="247"/>
        <end position="266"/>
    </location>
</feature>
<evidence type="ECO:0000256" key="5">
    <source>
        <dbReference type="ARBA" id="ARBA00023136"/>
    </source>
</evidence>
<evidence type="ECO:0000256" key="4">
    <source>
        <dbReference type="ARBA" id="ARBA00022989"/>
    </source>
</evidence>
<evidence type="ECO:0000256" key="6">
    <source>
        <dbReference type="SAM" id="Phobius"/>
    </source>
</evidence>
<feature type="transmembrane region" description="Helical" evidence="6">
    <location>
        <begin position="164"/>
        <end position="187"/>
    </location>
</feature>
<accession>A0ABW4LKC4</accession>
<dbReference type="Gene3D" id="1.20.1250.20">
    <property type="entry name" value="MFS general substrate transporter like domains"/>
    <property type="match status" value="1"/>
</dbReference>
<comment type="subcellular location">
    <subcellularLocation>
        <location evidence="1">Cell membrane</location>
        <topology evidence="1">Multi-pass membrane protein</topology>
    </subcellularLocation>
</comment>
<dbReference type="PANTHER" id="PTHR23530">
    <property type="entry name" value="TRANSPORT PROTEIN-RELATED"/>
    <property type="match status" value="1"/>
</dbReference>
<dbReference type="Proteomes" id="UP001597214">
    <property type="component" value="Unassembled WGS sequence"/>
</dbReference>
<dbReference type="InterPro" id="IPR011701">
    <property type="entry name" value="MFS"/>
</dbReference>
<feature type="transmembrane region" description="Helical" evidence="6">
    <location>
        <begin position="12"/>
        <end position="34"/>
    </location>
</feature>
<dbReference type="PROSITE" id="PS50850">
    <property type="entry name" value="MFS"/>
    <property type="match status" value="1"/>
</dbReference>
<protein>
    <submittedName>
        <fullName evidence="8">MFS transporter</fullName>
    </submittedName>
</protein>
<evidence type="ECO:0000313" key="8">
    <source>
        <dbReference type="EMBL" id="MFD1735547.1"/>
    </source>
</evidence>
<keyword evidence="9" id="KW-1185">Reference proteome</keyword>
<organism evidence="8 9">
    <name type="scientific">Bacillus salitolerans</name>
    <dbReference type="NCBI Taxonomy" id="1437434"/>
    <lineage>
        <taxon>Bacteria</taxon>
        <taxon>Bacillati</taxon>
        <taxon>Bacillota</taxon>
        <taxon>Bacilli</taxon>
        <taxon>Bacillales</taxon>
        <taxon>Bacillaceae</taxon>
        <taxon>Bacillus</taxon>
    </lineage>
</organism>
<dbReference type="RefSeq" id="WP_377927061.1">
    <property type="nucleotide sequence ID" value="NZ_JBHUEM010000003.1"/>
</dbReference>
<proteinExistence type="predicted"/>
<feature type="transmembrane region" description="Helical" evidence="6">
    <location>
        <begin position="72"/>
        <end position="91"/>
    </location>
</feature>
<dbReference type="InterPro" id="IPR020846">
    <property type="entry name" value="MFS_dom"/>
</dbReference>
<keyword evidence="3 6" id="KW-0812">Transmembrane</keyword>
<dbReference type="InterPro" id="IPR053160">
    <property type="entry name" value="MFS_DHA3_Transporter"/>
</dbReference>
<dbReference type="EMBL" id="JBHUEM010000003">
    <property type="protein sequence ID" value="MFD1735547.1"/>
    <property type="molecule type" value="Genomic_DNA"/>
</dbReference>
<comment type="caution">
    <text evidence="8">The sequence shown here is derived from an EMBL/GenBank/DDBJ whole genome shotgun (WGS) entry which is preliminary data.</text>
</comment>